<keyword evidence="6 7" id="KW-0472">Membrane</keyword>
<comment type="similarity">
    <text evidence="2">Belongs to the MscS (TC 1.A.23) family.</text>
</comment>
<dbReference type="SUPFAM" id="SSF82861">
    <property type="entry name" value="Mechanosensitive channel protein MscS (YggB), transmembrane region"/>
    <property type="match status" value="1"/>
</dbReference>
<dbReference type="InterPro" id="IPR049278">
    <property type="entry name" value="MS_channel_C"/>
</dbReference>
<reference evidence="10 11" key="1">
    <citation type="submission" date="2020-08" db="EMBL/GenBank/DDBJ databases">
        <title>Genomic Encyclopedia of Type Strains, Phase IV (KMG-V): Genome sequencing to study the core and pangenomes of soil and plant-associated prokaryotes.</title>
        <authorList>
            <person name="Whitman W."/>
        </authorList>
    </citation>
    <scope>NUCLEOTIDE SEQUENCE [LARGE SCALE GENOMIC DNA]</scope>
    <source>
        <strain evidence="10 11">MP601</strain>
    </source>
</reference>
<feature type="transmembrane region" description="Helical" evidence="7">
    <location>
        <begin position="20"/>
        <end position="38"/>
    </location>
</feature>
<evidence type="ECO:0000256" key="1">
    <source>
        <dbReference type="ARBA" id="ARBA00004651"/>
    </source>
</evidence>
<dbReference type="PANTHER" id="PTHR30221:SF1">
    <property type="entry name" value="SMALL-CONDUCTANCE MECHANOSENSITIVE CHANNEL"/>
    <property type="match status" value="1"/>
</dbReference>
<feature type="domain" description="Mechanosensitive ion channel MscS C-terminal" evidence="9">
    <location>
        <begin position="177"/>
        <end position="256"/>
    </location>
</feature>
<dbReference type="SUPFAM" id="SSF82689">
    <property type="entry name" value="Mechanosensitive channel protein MscS (YggB), C-terminal domain"/>
    <property type="match status" value="1"/>
</dbReference>
<dbReference type="InterPro" id="IPR006685">
    <property type="entry name" value="MscS_channel_2nd"/>
</dbReference>
<evidence type="ECO:0000259" key="8">
    <source>
        <dbReference type="Pfam" id="PF00924"/>
    </source>
</evidence>
<dbReference type="PANTHER" id="PTHR30221">
    <property type="entry name" value="SMALL-CONDUCTANCE MECHANOSENSITIVE CHANNEL"/>
    <property type="match status" value="1"/>
</dbReference>
<evidence type="ECO:0000313" key="10">
    <source>
        <dbReference type="EMBL" id="MBB6129662.1"/>
    </source>
</evidence>
<evidence type="ECO:0000259" key="9">
    <source>
        <dbReference type="Pfam" id="PF21082"/>
    </source>
</evidence>
<dbReference type="InterPro" id="IPR011066">
    <property type="entry name" value="MscS_channel_C_sf"/>
</dbReference>
<gene>
    <name evidence="10" type="ORF">HDF22_003793</name>
</gene>
<keyword evidence="3" id="KW-1003">Cell membrane</keyword>
<dbReference type="RefSeq" id="WP_183588678.1">
    <property type="nucleotide sequence ID" value="NZ_JACHCA010000010.1"/>
</dbReference>
<keyword evidence="5 7" id="KW-1133">Transmembrane helix</keyword>
<sequence>MKVEEFYHQFHVWLISRGPIYVGGIIIFFIGLWVIKFIRTRMRNRMIRRGIHSSLQPFFLSLTITALYVLLVIGVMNIIGWEMTIFTTIIGAFSVAAGLALSGTFQNFAGGVLILLLKPFDLNDSILAQGQDGKVTSIQMFYTVLLTADNKTVIIPNGKLFNEVIINVTREGTRRLDFEVKVGYANDVEKVRGIIENAISTSPGLLKTPGSKVGINSLEIDSIRYMVNVWVQPANFLTAKWALQEKIIKDLGAAGVTFPKAG</sequence>
<evidence type="ECO:0000256" key="4">
    <source>
        <dbReference type="ARBA" id="ARBA00022692"/>
    </source>
</evidence>
<dbReference type="Gene3D" id="2.30.30.60">
    <property type="match status" value="1"/>
</dbReference>
<keyword evidence="4 7" id="KW-0812">Transmembrane</keyword>
<evidence type="ECO:0000256" key="3">
    <source>
        <dbReference type="ARBA" id="ARBA00022475"/>
    </source>
</evidence>
<feature type="domain" description="Mechanosensitive ion channel MscS" evidence="8">
    <location>
        <begin position="104"/>
        <end position="170"/>
    </location>
</feature>
<dbReference type="AlphaFoldDB" id="A0A841JH84"/>
<dbReference type="Pfam" id="PF00924">
    <property type="entry name" value="MS_channel_2nd"/>
    <property type="match status" value="1"/>
</dbReference>
<proteinExistence type="inferred from homology"/>
<dbReference type="Pfam" id="PF21082">
    <property type="entry name" value="MS_channel_3rd"/>
    <property type="match status" value="1"/>
</dbReference>
<evidence type="ECO:0000256" key="2">
    <source>
        <dbReference type="ARBA" id="ARBA00008017"/>
    </source>
</evidence>
<feature type="transmembrane region" description="Helical" evidence="7">
    <location>
        <begin position="58"/>
        <end position="79"/>
    </location>
</feature>
<name>A0A841JH84_9SPHI</name>
<dbReference type="InterPro" id="IPR010920">
    <property type="entry name" value="LSM_dom_sf"/>
</dbReference>
<comment type="subcellular location">
    <subcellularLocation>
        <location evidence="1">Cell membrane</location>
        <topology evidence="1">Multi-pass membrane protein</topology>
    </subcellularLocation>
</comment>
<dbReference type="GO" id="GO:0005886">
    <property type="term" value="C:plasma membrane"/>
    <property type="evidence" value="ECO:0007669"/>
    <property type="project" value="UniProtKB-SubCell"/>
</dbReference>
<evidence type="ECO:0000256" key="7">
    <source>
        <dbReference type="SAM" id="Phobius"/>
    </source>
</evidence>
<dbReference type="InterPro" id="IPR011014">
    <property type="entry name" value="MscS_channel_TM-2"/>
</dbReference>
<protein>
    <submittedName>
        <fullName evidence="10">Small conductance mechanosensitive channel</fullName>
    </submittedName>
</protein>
<dbReference type="SUPFAM" id="SSF50182">
    <property type="entry name" value="Sm-like ribonucleoproteins"/>
    <property type="match status" value="1"/>
</dbReference>
<evidence type="ECO:0000256" key="6">
    <source>
        <dbReference type="ARBA" id="ARBA00023136"/>
    </source>
</evidence>
<dbReference type="Gene3D" id="3.30.70.100">
    <property type="match status" value="1"/>
</dbReference>
<dbReference type="InterPro" id="IPR023408">
    <property type="entry name" value="MscS_beta-dom_sf"/>
</dbReference>
<dbReference type="EMBL" id="JACHCA010000010">
    <property type="protein sequence ID" value="MBB6129662.1"/>
    <property type="molecule type" value="Genomic_DNA"/>
</dbReference>
<evidence type="ECO:0000256" key="5">
    <source>
        <dbReference type="ARBA" id="ARBA00022989"/>
    </source>
</evidence>
<dbReference type="Proteomes" id="UP000548326">
    <property type="component" value="Unassembled WGS sequence"/>
</dbReference>
<evidence type="ECO:0000313" key="11">
    <source>
        <dbReference type="Proteomes" id="UP000548326"/>
    </source>
</evidence>
<dbReference type="InterPro" id="IPR045275">
    <property type="entry name" value="MscS_archaea/bacteria_type"/>
</dbReference>
<dbReference type="Gene3D" id="1.10.287.1260">
    <property type="match status" value="1"/>
</dbReference>
<organism evidence="10 11">
    <name type="scientific">Mucilaginibacter lappiensis</name>
    <dbReference type="NCBI Taxonomy" id="354630"/>
    <lineage>
        <taxon>Bacteria</taxon>
        <taxon>Pseudomonadati</taxon>
        <taxon>Bacteroidota</taxon>
        <taxon>Sphingobacteriia</taxon>
        <taxon>Sphingobacteriales</taxon>
        <taxon>Sphingobacteriaceae</taxon>
        <taxon>Mucilaginibacter</taxon>
    </lineage>
</organism>
<accession>A0A841JH84</accession>
<feature type="transmembrane region" description="Helical" evidence="7">
    <location>
        <begin position="85"/>
        <end position="117"/>
    </location>
</feature>
<comment type="caution">
    <text evidence="10">The sequence shown here is derived from an EMBL/GenBank/DDBJ whole genome shotgun (WGS) entry which is preliminary data.</text>
</comment>
<dbReference type="GO" id="GO:0008381">
    <property type="term" value="F:mechanosensitive monoatomic ion channel activity"/>
    <property type="evidence" value="ECO:0007669"/>
    <property type="project" value="InterPro"/>
</dbReference>